<dbReference type="PANTHER" id="PTHR22683:SF41">
    <property type="entry name" value="DNA TRANSLOCASE FTSK"/>
    <property type="match status" value="1"/>
</dbReference>
<dbReference type="InterPro" id="IPR002543">
    <property type="entry name" value="FtsK_dom"/>
</dbReference>
<evidence type="ECO:0000256" key="4">
    <source>
        <dbReference type="PROSITE-ProRule" id="PRU00289"/>
    </source>
</evidence>
<dbReference type="Gene3D" id="3.40.50.300">
    <property type="entry name" value="P-loop containing nucleotide triphosphate hydrolases"/>
    <property type="match status" value="1"/>
</dbReference>
<dbReference type="GO" id="GO:0005524">
    <property type="term" value="F:ATP binding"/>
    <property type="evidence" value="ECO:0007669"/>
    <property type="project" value="UniProtKB-UniRule"/>
</dbReference>
<reference evidence="7 8" key="1">
    <citation type="submission" date="2019-01" db="EMBL/GenBank/DDBJ databases">
        <title>Bacillus sp. M5HDSG1-1, whole genome shotgun sequence.</title>
        <authorList>
            <person name="Tuo L."/>
        </authorList>
    </citation>
    <scope>NUCLEOTIDE SEQUENCE [LARGE SCALE GENOMIC DNA]</scope>
    <source>
        <strain evidence="7 8">M5HDSG1-1</strain>
    </source>
</reference>
<evidence type="ECO:0000256" key="1">
    <source>
        <dbReference type="ARBA" id="ARBA00004141"/>
    </source>
</evidence>
<dbReference type="Proteomes" id="UP000288024">
    <property type="component" value="Unassembled WGS sequence"/>
</dbReference>
<evidence type="ECO:0000256" key="5">
    <source>
        <dbReference type="SAM" id="MobiDB-lite"/>
    </source>
</evidence>
<dbReference type="InterPro" id="IPR050206">
    <property type="entry name" value="FtsK/SpoIIIE/SftA"/>
</dbReference>
<dbReference type="PROSITE" id="PS50901">
    <property type="entry name" value="FTSK"/>
    <property type="match status" value="1"/>
</dbReference>
<accession>A0A3S2UC30</accession>
<dbReference type="Pfam" id="PF01580">
    <property type="entry name" value="FtsK_SpoIIIE"/>
    <property type="match status" value="1"/>
</dbReference>
<comment type="subcellular location">
    <subcellularLocation>
        <location evidence="1">Membrane</location>
        <topology evidence="1">Multi-pass membrane protein</topology>
    </subcellularLocation>
</comment>
<dbReference type="GO" id="GO:0003677">
    <property type="term" value="F:DNA binding"/>
    <property type="evidence" value="ECO:0007669"/>
    <property type="project" value="InterPro"/>
</dbReference>
<gene>
    <name evidence="7" type="ORF">EM808_27545</name>
</gene>
<comment type="caution">
    <text evidence="7">The sequence shown here is derived from an EMBL/GenBank/DDBJ whole genome shotgun (WGS) entry which is preliminary data.</text>
</comment>
<organism evidence="7 8">
    <name type="scientific">Niallia taxi</name>
    <dbReference type="NCBI Taxonomy" id="2499688"/>
    <lineage>
        <taxon>Bacteria</taxon>
        <taxon>Bacillati</taxon>
        <taxon>Bacillota</taxon>
        <taxon>Bacilli</taxon>
        <taxon>Bacillales</taxon>
        <taxon>Bacillaceae</taxon>
        <taxon>Niallia</taxon>
    </lineage>
</organism>
<dbReference type="SUPFAM" id="SSF52540">
    <property type="entry name" value="P-loop containing nucleoside triphosphate hydrolases"/>
    <property type="match status" value="1"/>
</dbReference>
<dbReference type="GO" id="GO:0016020">
    <property type="term" value="C:membrane"/>
    <property type="evidence" value="ECO:0007669"/>
    <property type="project" value="UniProtKB-SubCell"/>
</dbReference>
<evidence type="ECO:0000256" key="3">
    <source>
        <dbReference type="ARBA" id="ARBA00022840"/>
    </source>
</evidence>
<feature type="binding site" evidence="4">
    <location>
        <begin position="147"/>
        <end position="154"/>
    </location>
    <ligand>
        <name>ATP</name>
        <dbReference type="ChEBI" id="CHEBI:30616"/>
    </ligand>
</feature>
<keyword evidence="2 4" id="KW-0547">Nucleotide-binding</keyword>
<feature type="region of interest" description="Disordered" evidence="5">
    <location>
        <begin position="362"/>
        <end position="390"/>
    </location>
</feature>
<protein>
    <submittedName>
        <fullName evidence="7">DNA translocase FtsK</fullName>
    </submittedName>
</protein>
<evidence type="ECO:0000259" key="6">
    <source>
        <dbReference type="PROSITE" id="PS50901"/>
    </source>
</evidence>
<dbReference type="AlphaFoldDB" id="A0A3S2UC30"/>
<feature type="domain" description="FtsK" evidence="6">
    <location>
        <begin position="130"/>
        <end position="311"/>
    </location>
</feature>
<evidence type="ECO:0000313" key="7">
    <source>
        <dbReference type="EMBL" id="RVT56445.1"/>
    </source>
</evidence>
<dbReference type="InterPro" id="IPR027417">
    <property type="entry name" value="P-loop_NTPase"/>
</dbReference>
<dbReference type="PANTHER" id="PTHR22683">
    <property type="entry name" value="SPORULATION PROTEIN RELATED"/>
    <property type="match status" value="1"/>
</dbReference>
<sequence>MLSVVRNFWWHQKAKMELRKAFENAGLYIPLENNKRFPKIHKILADEEQQTVTFIFTLLNGMDPKEVTKKEFVFKQHFGNNIEIDGDHKRFSLIVYLQAIQAELTYKYNDISPVISGMKVPIVCGKDRNGNWIAFDAKTEPNTLISGEPGSGKSTQLRSVITTLIQYKTPEELHLYLGDLKMSEFHLFKGIAHVQSICIFPKELTDMLTHVYSEMLKRSQLLNEEGVMHIDDLPPDKRVPYIVLAIDEIVMVMDNKDIKSMLIQIDSLGRALGIYNILSLQRPSHDILDTKIRSLLTVRMGFRTTDLANSRIIGTPGSEKISRDTPGRFLLKRDELTEIQAPYLAEKAAEKILKTYKSSSWKNRFSGHSKASKENEEEFSENDIFNGGLK</sequence>
<proteinExistence type="predicted"/>
<keyword evidence="3 4" id="KW-0067">ATP-binding</keyword>
<evidence type="ECO:0000256" key="2">
    <source>
        <dbReference type="ARBA" id="ARBA00022741"/>
    </source>
</evidence>
<evidence type="ECO:0000313" key="8">
    <source>
        <dbReference type="Proteomes" id="UP000288024"/>
    </source>
</evidence>
<dbReference type="EMBL" id="RZTZ01000029">
    <property type="protein sequence ID" value="RVT56445.1"/>
    <property type="molecule type" value="Genomic_DNA"/>
</dbReference>
<keyword evidence="8" id="KW-1185">Reference proteome</keyword>
<name>A0A3S2UC30_9BACI</name>